<evidence type="ECO:0000256" key="2">
    <source>
        <dbReference type="ARBA" id="ARBA00022649"/>
    </source>
</evidence>
<dbReference type="EC" id="3.1.-.-" evidence="8"/>
<protein>
    <recommendedName>
        <fullName evidence="8">Ribonuclease VapC</fullName>
        <shortName evidence="8">RNase VapC</shortName>
        <ecNumber evidence="8">3.1.-.-</ecNumber>
    </recommendedName>
    <alternativeName>
        <fullName evidence="8">Toxin VapC</fullName>
    </alternativeName>
</protein>
<evidence type="ECO:0000313" key="10">
    <source>
        <dbReference type="EMBL" id="OOG22836.1"/>
    </source>
</evidence>
<dbReference type="InterPro" id="IPR050556">
    <property type="entry name" value="Type_II_TA_system_RNase"/>
</dbReference>
<dbReference type="GO" id="GO:0004540">
    <property type="term" value="F:RNA nuclease activity"/>
    <property type="evidence" value="ECO:0007669"/>
    <property type="project" value="InterPro"/>
</dbReference>
<evidence type="ECO:0000259" key="9">
    <source>
        <dbReference type="Pfam" id="PF01850"/>
    </source>
</evidence>
<feature type="domain" description="PIN" evidence="9">
    <location>
        <begin position="7"/>
        <end position="109"/>
    </location>
</feature>
<accession>A0A1V3NDH2</accession>
<dbReference type="EMBL" id="MVBK01000090">
    <property type="protein sequence ID" value="OOG22836.1"/>
    <property type="molecule type" value="Genomic_DNA"/>
</dbReference>
<organism evidence="10 11">
    <name type="scientific">Thioalkalivibrio denitrificans</name>
    <dbReference type="NCBI Taxonomy" id="108003"/>
    <lineage>
        <taxon>Bacteria</taxon>
        <taxon>Pseudomonadati</taxon>
        <taxon>Pseudomonadota</taxon>
        <taxon>Gammaproteobacteria</taxon>
        <taxon>Chromatiales</taxon>
        <taxon>Ectothiorhodospiraceae</taxon>
        <taxon>Thioalkalivibrio</taxon>
    </lineage>
</organism>
<proteinExistence type="inferred from homology"/>
<dbReference type="HAMAP" id="MF_00265">
    <property type="entry name" value="VapC_Nob1"/>
    <property type="match status" value="1"/>
</dbReference>
<gene>
    <name evidence="8" type="primary">vapC</name>
    <name evidence="10" type="ORF">B1C78_13855</name>
</gene>
<evidence type="ECO:0000256" key="3">
    <source>
        <dbReference type="ARBA" id="ARBA00022722"/>
    </source>
</evidence>
<evidence type="ECO:0000313" key="11">
    <source>
        <dbReference type="Proteomes" id="UP000189462"/>
    </source>
</evidence>
<sequence length="124" mass="13994">MVPMKAVFDTNILVDYLNGFPQAAEELNRYSRRLISQITWMEVLVGCRDDGEEQLVREFLATFDVVPINAEVAESAVMLRRANRLRLPDAIILATAECSHALLVTRNTKDFPSDTPGIRVPYNV</sequence>
<dbReference type="Pfam" id="PF01850">
    <property type="entry name" value="PIN"/>
    <property type="match status" value="1"/>
</dbReference>
<keyword evidence="3 8" id="KW-0540">Nuclease</keyword>
<dbReference type="STRING" id="108003.B1C78_13855"/>
<comment type="similarity">
    <text evidence="7 8">Belongs to the PINc/VapC protein family.</text>
</comment>
<dbReference type="Gene3D" id="3.40.50.1010">
    <property type="entry name" value="5'-nuclease"/>
    <property type="match status" value="1"/>
</dbReference>
<evidence type="ECO:0000256" key="7">
    <source>
        <dbReference type="ARBA" id="ARBA00038093"/>
    </source>
</evidence>
<evidence type="ECO:0000256" key="6">
    <source>
        <dbReference type="ARBA" id="ARBA00022842"/>
    </source>
</evidence>
<dbReference type="InterPro" id="IPR022907">
    <property type="entry name" value="VapC_family"/>
</dbReference>
<comment type="function">
    <text evidence="8">Toxic component of a toxin-antitoxin (TA) system. An RNase.</text>
</comment>
<name>A0A1V3NDH2_9GAMM</name>
<dbReference type="CDD" id="cd18737">
    <property type="entry name" value="PIN_VapC4-5_FitB-like"/>
    <property type="match status" value="1"/>
</dbReference>
<evidence type="ECO:0000256" key="5">
    <source>
        <dbReference type="ARBA" id="ARBA00022801"/>
    </source>
</evidence>
<dbReference type="Proteomes" id="UP000189462">
    <property type="component" value="Unassembled WGS sequence"/>
</dbReference>
<dbReference type="GO" id="GO:0016787">
    <property type="term" value="F:hydrolase activity"/>
    <property type="evidence" value="ECO:0007669"/>
    <property type="project" value="UniProtKB-KW"/>
</dbReference>
<dbReference type="InterPro" id="IPR002716">
    <property type="entry name" value="PIN_dom"/>
</dbReference>
<reference evidence="10 11" key="1">
    <citation type="submission" date="2017-02" db="EMBL/GenBank/DDBJ databases">
        <title>Genomic diversity within the haloalkaliphilic genus Thioalkalivibrio.</title>
        <authorList>
            <person name="Ahn A.-C."/>
            <person name="Meier-Kolthoff J."/>
            <person name="Overmars L."/>
            <person name="Richter M."/>
            <person name="Woyke T."/>
            <person name="Sorokin D.Y."/>
            <person name="Muyzer G."/>
        </authorList>
    </citation>
    <scope>NUCLEOTIDE SEQUENCE [LARGE SCALE GENOMIC DNA]</scope>
    <source>
        <strain evidence="10 11">ALJD</strain>
    </source>
</reference>
<keyword evidence="5 8" id="KW-0378">Hydrolase</keyword>
<dbReference type="PANTHER" id="PTHR33653">
    <property type="entry name" value="RIBONUCLEASE VAPC2"/>
    <property type="match status" value="1"/>
</dbReference>
<dbReference type="GO" id="GO:0000287">
    <property type="term" value="F:magnesium ion binding"/>
    <property type="evidence" value="ECO:0007669"/>
    <property type="project" value="UniProtKB-UniRule"/>
</dbReference>
<keyword evidence="2 8" id="KW-1277">Toxin-antitoxin system</keyword>
<dbReference type="PANTHER" id="PTHR33653:SF1">
    <property type="entry name" value="RIBONUCLEASE VAPC2"/>
    <property type="match status" value="1"/>
</dbReference>
<keyword evidence="6 8" id="KW-0460">Magnesium</keyword>
<comment type="caution">
    <text evidence="10">The sequence shown here is derived from an EMBL/GenBank/DDBJ whole genome shotgun (WGS) entry which is preliminary data.</text>
</comment>
<dbReference type="AlphaFoldDB" id="A0A1V3NDH2"/>
<evidence type="ECO:0000256" key="4">
    <source>
        <dbReference type="ARBA" id="ARBA00022723"/>
    </source>
</evidence>
<evidence type="ECO:0000256" key="1">
    <source>
        <dbReference type="ARBA" id="ARBA00001946"/>
    </source>
</evidence>
<dbReference type="SUPFAM" id="SSF88723">
    <property type="entry name" value="PIN domain-like"/>
    <property type="match status" value="1"/>
</dbReference>
<feature type="binding site" evidence="8">
    <location>
        <position position="9"/>
    </location>
    <ligand>
        <name>Mg(2+)</name>
        <dbReference type="ChEBI" id="CHEBI:18420"/>
    </ligand>
</feature>
<dbReference type="GO" id="GO:0090729">
    <property type="term" value="F:toxin activity"/>
    <property type="evidence" value="ECO:0007669"/>
    <property type="project" value="UniProtKB-KW"/>
</dbReference>
<dbReference type="InterPro" id="IPR029060">
    <property type="entry name" value="PIN-like_dom_sf"/>
</dbReference>
<feature type="binding site" evidence="8">
    <location>
        <position position="89"/>
    </location>
    <ligand>
        <name>Mg(2+)</name>
        <dbReference type="ChEBI" id="CHEBI:18420"/>
    </ligand>
</feature>
<keyword evidence="11" id="KW-1185">Reference proteome</keyword>
<evidence type="ECO:0000256" key="8">
    <source>
        <dbReference type="HAMAP-Rule" id="MF_00265"/>
    </source>
</evidence>
<comment type="cofactor">
    <cofactor evidence="1 8">
        <name>Mg(2+)</name>
        <dbReference type="ChEBI" id="CHEBI:18420"/>
    </cofactor>
</comment>
<keyword evidence="4 8" id="KW-0479">Metal-binding</keyword>
<keyword evidence="8" id="KW-0800">Toxin</keyword>